<dbReference type="Pfam" id="PF13843">
    <property type="entry name" value="DDE_Tnp_1_7"/>
    <property type="match status" value="1"/>
</dbReference>
<evidence type="ECO:0000313" key="4">
    <source>
        <dbReference type="WBParaSite" id="nRc.2.0.1.t35900-RA"/>
    </source>
</evidence>
<evidence type="ECO:0000313" key="3">
    <source>
        <dbReference type="Proteomes" id="UP000887565"/>
    </source>
</evidence>
<feature type="domain" description="PiggyBac transposable element-derived protein" evidence="2">
    <location>
        <begin position="190"/>
        <end position="265"/>
    </location>
</feature>
<proteinExistence type="predicted"/>
<dbReference type="PANTHER" id="PTHR47055">
    <property type="entry name" value="DDE_TNP_1_7 DOMAIN-CONTAINING PROTEIN"/>
    <property type="match status" value="1"/>
</dbReference>
<dbReference type="Proteomes" id="UP000887565">
    <property type="component" value="Unplaced"/>
</dbReference>
<protein>
    <submittedName>
        <fullName evidence="4">PiggyBac transposable element-derived protein domain-containing protein</fullName>
    </submittedName>
</protein>
<accession>A0A915KC03</accession>
<evidence type="ECO:0000259" key="2">
    <source>
        <dbReference type="Pfam" id="PF13843"/>
    </source>
</evidence>
<dbReference type="InterPro" id="IPR029526">
    <property type="entry name" value="PGBD"/>
</dbReference>
<dbReference type="InterPro" id="IPR052638">
    <property type="entry name" value="PiggyBac_TE-derived"/>
</dbReference>
<dbReference type="GO" id="GO:0043565">
    <property type="term" value="F:sequence-specific DNA binding"/>
    <property type="evidence" value="ECO:0007669"/>
    <property type="project" value="TreeGrafter"/>
</dbReference>
<evidence type="ECO:0000256" key="1">
    <source>
        <dbReference type="SAM" id="MobiDB-lite"/>
    </source>
</evidence>
<dbReference type="WBParaSite" id="nRc.2.0.1.t35900-RA">
    <property type="protein sequence ID" value="nRc.2.0.1.t35900-RA"/>
    <property type="gene ID" value="nRc.2.0.1.g35900"/>
</dbReference>
<feature type="region of interest" description="Disordered" evidence="1">
    <location>
        <begin position="1"/>
        <end position="28"/>
    </location>
</feature>
<sequence length="284" mass="32154">MNETSLWNDTSAQNGQNEIDAFGNNTNYDQQKQYPSEKIWGCFHAKKESDFHFELKSYFIIIIPKYRCITLSEAIECLQNDIDIEEADIAIIPPNDAGVVTDSEDIDEDILESVEPGEVAGELDVLAPSSDSEQSDSDDETLASLFPVKPPEKKKKITTKWSNHTTFDNPIKSEIVSNLVNTKPELLSASPFELFVEIFGLDYFYHLTEMTNLYAKPKLLIFETTADEIVRFFGILLFSGYHSVPTEKHYWSTSDDLSNNIVTKMPASSFAETDEDAQFEKSLQ</sequence>
<dbReference type="AlphaFoldDB" id="A0A915KC03"/>
<dbReference type="OMA" id="NVIWKES"/>
<name>A0A915KC03_ROMCU</name>
<dbReference type="PANTHER" id="PTHR47055:SF3">
    <property type="entry name" value="PHORBOL-ESTER_DAG-TYPE DOMAIN-CONTAINING PROTEIN"/>
    <property type="match status" value="1"/>
</dbReference>
<organism evidence="3 4">
    <name type="scientific">Romanomermis culicivorax</name>
    <name type="common">Nematode worm</name>
    <dbReference type="NCBI Taxonomy" id="13658"/>
    <lineage>
        <taxon>Eukaryota</taxon>
        <taxon>Metazoa</taxon>
        <taxon>Ecdysozoa</taxon>
        <taxon>Nematoda</taxon>
        <taxon>Enoplea</taxon>
        <taxon>Dorylaimia</taxon>
        <taxon>Mermithida</taxon>
        <taxon>Mermithoidea</taxon>
        <taxon>Mermithidae</taxon>
        <taxon>Romanomermis</taxon>
    </lineage>
</organism>
<keyword evidence="3" id="KW-1185">Reference proteome</keyword>
<reference evidence="4" key="1">
    <citation type="submission" date="2022-11" db="UniProtKB">
        <authorList>
            <consortium name="WormBaseParasite"/>
        </authorList>
    </citation>
    <scope>IDENTIFICATION</scope>
</reference>